<feature type="domain" description="4Fe-4S Mo/W bis-MGD-type" evidence="12">
    <location>
        <begin position="2"/>
        <end position="70"/>
    </location>
</feature>
<dbReference type="SUPFAM" id="SSF53706">
    <property type="entry name" value="Formate dehydrogenase/DMSO reductase, domains 1-3"/>
    <property type="match status" value="1"/>
</dbReference>
<dbReference type="Gene3D" id="2.20.25.90">
    <property type="entry name" value="ADC-like domains"/>
    <property type="match status" value="1"/>
</dbReference>
<dbReference type="SUPFAM" id="SSF50692">
    <property type="entry name" value="ADC-like"/>
    <property type="match status" value="1"/>
</dbReference>
<dbReference type="Proteomes" id="UP000317990">
    <property type="component" value="Unassembled WGS sequence"/>
</dbReference>
<dbReference type="PROSITE" id="PS51669">
    <property type="entry name" value="4FE4S_MOW_BIS_MGD"/>
    <property type="match status" value="1"/>
</dbReference>
<dbReference type="InterPro" id="IPR006656">
    <property type="entry name" value="Mopterin_OxRdtase"/>
</dbReference>
<proteinExistence type="inferred from homology"/>
<dbReference type="GO" id="GO:0042128">
    <property type="term" value="P:nitrate assimilation"/>
    <property type="evidence" value="ECO:0007669"/>
    <property type="project" value="UniProtKB-KW"/>
</dbReference>
<keyword evidence="6" id="KW-0479">Metal-binding</keyword>
<sequence>MTSSVRSQCPYCGVGCGLELVPPAARGKATRRDAEGNPVWTARGDRLHPSSQGQVCIKGATVGETLGPGRLTRPLYRASLARPLEPISWDDAIDLIVRRIRATLASKGPDALAMYGSGQFHTEDYYLAQKLLKGALGTNNFDANSRLCMSSAVAGYSRSLGSDGPPACYDDLDHCDLAFLIGTNTADCHPVLFQRLIKRRRRRSKDLQIVVVDPRATQTAQSADLHLAIRPGTDLALLHGIGHLLLKQTSLDFDFIEVSTEGFFAYAKLLKHWTPARVSAICGITQKDLRLAARLWARASAALSLWSMGVNQSVEGTATVSGIINLHLLTGQIGRPGAGPFSLTGQPNAMGGREAGGLASLLPGYRQVTNPAHRAAVEEVWTFGSGVISARPGLTTWQQIEAMERGDLDLWWVAATNPLVSLPQLDRVKAAVSRCPLVVVSDAYAGSETARYGHLLLPAAQWSEKEGVMTNSERRVTLCPSFRPPPGEARPDWQVFAEVGRRLGFVEQFSYASAAEVYAEHVSLSAGRICDCSGLSHDLLRAHGPQQWPFPSGAEPGGEARRLYTDGVFPTSNGRARFLAEQPMGLAEPPCQAFPLVLSVGRYLGHWHTMTRTGQLPRLNKMHPEPLLEVHPSDVAAFQLQDGGFAAITSRRGRVTARVQLNDRIRPGMVFLPMHWGFSQEKACEANRLMHALGCPVSGQPELKATAVTLAPVDCAEPPVEQQADWVPQPLQAQPRQAATDASPAAATSSSVPVATARLSIGAGATDQSRNSARARGRLW</sequence>
<protein>
    <submittedName>
        <fullName evidence="13">Nitrate reductase</fullName>
    </submittedName>
</protein>
<evidence type="ECO:0000256" key="3">
    <source>
        <dbReference type="ARBA" id="ARBA00008747"/>
    </source>
</evidence>
<dbReference type="GO" id="GO:0043546">
    <property type="term" value="F:molybdopterin cofactor binding"/>
    <property type="evidence" value="ECO:0007669"/>
    <property type="project" value="InterPro"/>
</dbReference>
<comment type="cofactor">
    <cofactor evidence="1">
        <name>Mo-bis(molybdopterin guanine dinucleotide)</name>
        <dbReference type="ChEBI" id="CHEBI:60539"/>
    </cofactor>
</comment>
<keyword evidence="9" id="KW-0411">Iron-sulfur</keyword>
<feature type="region of interest" description="Disordered" evidence="11">
    <location>
        <begin position="732"/>
        <end position="751"/>
    </location>
</feature>
<dbReference type="GO" id="GO:0016020">
    <property type="term" value="C:membrane"/>
    <property type="evidence" value="ECO:0007669"/>
    <property type="project" value="TreeGrafter"/>
</dbReference>
<evidence type="ECO:0000256" key="5">
    <source>
        <dbReference type="ARBA" id="ARBA00022505"/>
    </source>
</evidence>
<evidence type="ECO:0000256" key="10">
    <source>
        <dbReference type="ARBA" id="ARBA00023063"/>
    </source>
</evidence>
<comment type="caution">
    <text evidence="13">The sequence shown here is derived from an EMBL/GenBank/DDBJ whole genome shotgun (WGS) entry which is preliminary data.</text>
</comment>
<dbReference type="InterPro" id="IPR009010">
    <property type="entry name" value="Asp_de-COase-like_dom_sf"/>
</dbReference>
<dbReference type="Gene3D" id="3.40.50.740">
    <property type="match status" value="1"/>
</dbReference>
<accession>A0A524RM52</accession>
<dbReference type="Pfam" id="PF00384">
    <property type="entry name" value="Molybdopterin"/>
    <property type="match status" value="1"/>
</dbReference>
<comment type="cofactor">
    <cofactor evidence="2">
        <name>[4Fe-4S] cluster</name>
        <dbReference type="ChEBI" id="CHEBI:49883"/>
    </cofactor>
</comment>
<dbReference type="AlphaFoldDB" id="A0A524RM52"/>
<dbReference type="Gene3D" id="3.40.228.10">
    <property type="entry name" value="Dimethylsulfoxide Reductase, domain 2"/>
    <property type="match status" value="1"/>
</dbReference>
<organism evidence="13 14">
    <name type="scientific">Aphanocapsa feldmannii 277cV</name>
    <dbReference type="NCBI Taxonomy" id="2507553"/>
    <lineage>
        <taxon>Bacteria</taxon>
        <taxon>Bacillati</taxon>
        <taxon>Cyanobacteriota</taxon>
        <taxon>Cyanophyceae</taxon>
        <taxon>Oscillatoriophycideae</taxon>
        <taxon>Chroococcales</taxon>
        <taxon>Microcystaceae</taxon>
        <taxon>Aphanocapsa</taxon>
    </lineage>
</organism>
<dbReference type="Pfam" id="PF04879">
    <property type="entry name" value="Molybdop_Fe4S4"/>
    <property type="match status" value="1"/>
</dbReference>
<comment type="similarity">
    <text evidence="3">Belongs to the prokaryotic molybdopterin-containing oxidoreductase family. NasA/NapA/NarB subfamily.</text>
</comment>
<dbReference type="GO" id="GO:0016491">
    <property type="term" value="F:oxidoreductase activity"/>
    <property type="evidence" value="ECO:0007669"/>
    <property type="project" value="UniProtKB-KW"/>
</dbReference>
<dbReference type="GO" id="GO:0046872">
    <property type="term" value="F:metal ion binding"/>
    <property type="evidence" value="ECO:0007669"/>
    <property type="project" value="UniProtKB-KW"/>
</dbReference>
<dbReference type="FunFam" id="3.40.228.10:FF:000002">
    <property type="entry name" value="Formate dehydrogenase subunit alpha"/>
    <property type="match status" value="1"/>
</dbReference>
<name>A0A524RM52_9CHRO</name>
<evidence type="ECO:0000256" key="7">
    <source>
        <dbReference type="ARBA" id="ARBA00023002"/>
    </source>
</evidence>
<evidence type="ECO:0000256" key="8">
    <source>
        <dbReference type="ARBA" id="ARBA00023004"/>
    </source>
</evidence>
<evidence type="ECO:0000256" key="1">
    <source>
        <dbReference type="ARBA" id="ARBA00001942"/>
    </source>
</evidence>
<dbReference type="SMART" id="SM00926">
    <property type="entry name" value="Molybdop_Fe4S4"/>
    <property type="match status" value="1"/>
</dbReference>
<dbReference type="InterPro" id="IPR050123">
    <property type="entry name" value="Prok_molybdopt-oxidoreductase"/>
</dbReference>
<keyword evidence="4" id="KW-0004">4Fe-4S</keyword>
<dbReference type="InterPro" id="IPR006657">
    <property type="entry name" value="MoPterin_dinucl-bd_dom"/>
</dbReference>
<dbReference type="PANTHER" id="PTHR43105">
    <property type="entry name" value="RESPIRATORY NITRATE REDUCTASE"/>
    <property type="match status" value="1"/>
</dbReference>
<dbReference type="EMBL" id="SRMO01000080">
    <property type="protein sequence ID" value="TGG91263.1"/>
    <property type="molecule type" value="Genomic_DNA"/>
</dbReference>
<dbReference type="InterPro" id="IPR041957">
    <property type="entry name" value="CT_Nitrate-R-NapA-like"/>
</dbReference>
<evidence type="ECO:0000259" key="12">
    <source>
        <dbReference type="PROSITE" id="PS51669"/>
    </source>
</evidence>
<dbReference type="CDD" id="cd02754">
    <property type="entry name" value="MopB_Nitrate-R-NapA-like"/>
    <property type="match status" value="1"/>
</dbReference>
<evidence type="ECO:0000256" key="4">
    <source>
        <dbReference type="ARBA" id="ARBA00022485"/>
    </source>
</evidence>
<reference evidence="13 14" key="1">
    <citation type="journal article" date="2019" name="mSystems">
        <title>Life at home and on the roam: Genomic adaptions reflect the dual lifestyle of an intracellular, facultative symbiont.</title>
        <authorList>
            <person name="Burgsdorf I."/>
        </authorList>
    </citation>
    <scope>NUCLEOTIDE SEQUENCE [LARGE SCALE GENOMIC DNA]</scope>
    <source>
        <strain evidence="13">277cV</strain>
    </source>
</reference>
<keyword evidence="10" id="KW-0534">Nitrate assimilation</keyword>
<dbReference type="CDD" id="cd02791">
    <property type="entry name" value="MopB_CT_Nitrate-R-NapA-like"/>
    <property type="match status" value="1"/>
</dbReference>
<dbReference type="PANTHER" id="PTHR43105:SF9">
    <property type="entry name" value="NADPH-FE(3+) OXIDOREDUCTASE SUBUNIT ALPHA"/>
    <property type="match status" value="1"/>
</dbReference>
<dbReference type="InterPro" id="IPR006963">
    <property type="entry name" value="Mopterin_OxRdtase_4Fe-4S_dom"/>
</dbReference>
<evidence type="ECO:0000256" key="2">
    <source>
        <dbReference type="ARBA" id="ARBA00001966"/>
    </source>
</evidence>
<keyword evidence="7" id="KW-0560">Oxidoreductase</keyword>
<evidence type="ECO:0000256" key="9">
    <source>
        <dbReference type="ARBA" id="ARBA00023014"/>
    </source>
</evidence>
<gene>
    <name evidence="13" type="ORF">ERJ67_08240</name>
</gene>
<keyword evidence="8" id="KW-0408">Iron</keyword>
<dbReference type="GO" id="GO:0051539">
    <property type="term" value="F:4 iron, 4 sulfur cluster binding"/>
    <property type="evidence" value="ECO:0007669"/>
    <property type="project" value="UniProtKB-KW"/>
</dbReference>
<feature type="region of interest" description="Disordered" evidence="11">
    <location>
        <begin position="25"/>
        <end position="51"/>
    </location>
</feature>
<evidence type="ECO:0000313" key="13">
    <source>
        <dbReference type="EMBL" id="TGG91263.1"/>
    </source>
</evidence>
<evidence type="ECO:0000256" key="11">
    <source>
        <dbReference type="SAM" id="MobiDB-lite"/>
    </source>
</evidence>
<dbReference type="Gene3D" id="2.40.40.20">
    <property type="match status" value="1"/>
</dbReference>
<evidence type="ECO:0000313" key="14">
    <source>
        <dbReference type="Proteomes" id="UP000317990"/>
    </source>
</evidence>
<dbReference type="Pfam" id="PF01568">
    <property type="entry name" value="Molydop_binding"/>
    <property type="match status" value="1"/>
</dbReference>
<evidence type="ECO:0000256" key="6">
    <source>
        <dbReference type="ARBA" id="ARBA00022723"/>
    </source>
</evidence>
<keyword evidence="5" id="KW-0500">Molybdenum</keyword>